<dbReference type="InterPro" id="IPR001128">
    <property type="entry name" value="Cyt_P450"/>
</dbReference>
<dbReference type="PANTHER" id="PTHR46696">
    <property type="entry name" value="P450, PUTATIVE (EUROFUNG)-RELATED"/>
    <property type="match status" value="1"/>
</dbReference>
<dbReference type="EMBL" id="JAAXOW010000001">
    <property type="protein sequence ID" value="NKX92840.1"/>
    <property type="molecule type" value="Genomic_DNA"/>
</dbReference>
<dbReference type="GO" id="GO:0020037">
    <property type="term" value="F:heme binding"/>
    <property type="evidence" value="ECO:0007669"/>
    <property type="project" value="InterPro"/>
</dbReference>
<comment type="similarity">
    <text evidence="1">Belongs to the cytochrome P450 family.</text>
</comment>
<dbReference type="Pfam" id="PF00067">
    <property type="entry name" value="p450"/>
    <property type="match status" value="1"/>
</dbReference>
<dbReference type="InterPro" id="IPR002397">
    <property type="entry name" value="Cyt_P450_B"/>
</dbReference>
<comment type="caution">
    <text evidence="2">The sequence shown here is derived from an EMBL/GenBank/DDBJ whole genome shotgun (WGS) entry which is preliminary data.</text>
</comment>
<evidence type="ECO:0000313" key="3">
    <source>
        <dbReference type="Proteomes" id="UP000774283"/>
    </source>
</evidence>
<dbReference type="GO" id="GO:0004497">
    <property type="term" value="F:monooxygenase activity"/>
    <property type="evidence" value="ECO:0007669"/>
    <property type="project" value="InterPro"/>
</dbReference>
<keyword evidence="3" id="KW-1185">Reference proteome</keyword>
<dbReference type="PANTHER" id="PTHR46696:SF6">
    <property type="entry name" value="P450, PUTATIVE (EUROFUNG)-RELATED"/>
    <property type="match status" value="1"/>
</dbReference>
<evidence type="ECO:0000313" key="2">
    <source>
        <dbReference type="EMBL" id="NKX92840.1"/>
    </source>
</evidence>
<gene>
    <name evidence="2" type="ORF">HF995_06055</name>
</gene>
<proteinExistence type="inferred from homology"/>
<dbReference type="AlphaFoldDB" id="A0A9X5IQM3"/>
<protein>
    <submittedName>
        <fullName evidence="2">Cytochrome P450</fullName>
    </submittedName>
</protein>
<reference evidence="2 3" key="1">
    <citation type="submission" date="2020-04" db="EMBL/GenBank/DDBJ databases">
        <title>MicrobeNet Type strains.</title>
        <authorList>
            <person name="Nicholson A.C."/>
        </authorList>
    </citation>
    <scope>NUCLEOTIDE SEQUENCE [LARGE SCALE GENOMIC DNA]</scope>
    <source>
        <strain evidence="2 3">ATCC BAA-789</strain>
    </source>
</reference>
<dbReference type="Proteomes" id="UP000774283">
    <property type="component" value="Unassembled WGS sequence"/>
</dbReference>
<dbReference type="InterPro" id="IPR036396">
    <property type="entry name" value="Cyt_P450_sf"/>
</dbReference>
<evidence type="ECO:0000256" key="1">
    <source>
        <dbReference type="ARBA" id="ARBA00010617"/>
    </source>
</evidence>
<dbReference type="RefSeq" id="WP_168446829.1">
    <property type="nucleotide sequence ID" value="NZ_JAAXOW010000001.1"/>
</dbReference>
<dbReference type="GO" id="GO:0005506">
    <property type="term" value="F:iron ion binding"/>
    <property type="evidence" value="ECO:0007669"/>
    <property type="project" value="InterPro"/>
</dbReference>
<sequence>MTDHIPGEVSPAGRDLRAYTDELRPHHPVVQNDRGEWVLLRHDLVRRAALDPQTFSSATSRFRQVPNGLDGPEHARVREALDPLLSLDALARHVPVFESVAAELVASLPRGRQVDAVNEIGAVFAVRAQSAWLGWPADVEQRLLSWMSENYDATRSGALERTRQVAEDFDDIIRTILDGRLPDPSPEADVTDQLLAVTVDGAPLAGADVISVLRNWTGGDLGSIALCAGVLLHELTQAPALQARLREGVSDAELDAIIDELLRRDSPFIGNRRVTTCPVEVGGVSIPAGAKVKLHWTSANRDEQVFGDPDELAPEAHAPHNLVYGIGAHVCPGRALATIELRTLVRAIVAATQSLTADPTTPPVREVAPVGGWARVPVILG</sequence>
<dbReference type="Gene3D" id="1.10.630.10">
    <property type="entry name" value="Cytochrome P450"/>
    <property type="match status" value="1"/>
</dbReference>
<accession>A0A9X5IQM3</accession>
<dbReference type="PRINTS" id="PR00359">
    <property type="entry name" value="BP450"/>
</dbReference>
<dbReference type="SUPFAM" id="SSF48264">
    <property type="entry name" value="Cytochrome P450"/>
    <property type="match status" value="1"/>
</dbReference>
<dbReference type="GO" id="GO:0016705">
    <property type="term" value="F:oxidoreductase activity, acting on paired donors, with incorporation or reduction of molecular oxygen"/>
    <property type="evidence" value="ECO:0007669"/>
    <property type="project" value="InterPro"/>
</dbReference>
<organism evidence="2 3">
    <name type="scientific">Sanguibacter hominis ATCC BAA-789</name>
    <dbReference type="NCBI Taxonomy" id="1312740"/>
    <lineage>
        <taxon>Bacteria</taxon>
        <taxon>Bacillati</taxon>
        <taxon>Actinomycetota</taxon>
        <taxon>Actinomycetes</taxon>
        <taxon>Micrococcales</taxon>
        <taxon>Sanguibacteraceae</taxon>
        <taxon>Sanguibacter</taxon>
    </lineage>
</organism>
<name>A0A9X5IQM3_9MICO</name>